<dbReference type="Gene3D" id="2.30.42.10">
    <property type="match status" value="1"/>
</dbReference>
<name>A0ABS0ET54_9BURK</name>
<comment type="caution">
    <text evidence="2">The sequence shown here is derived from an EMBL/GenBank/DDBJ whole genome shotgun (WGS) entry which is preliminary data.</text>
</comment>
<evidence type="ECO:0000313" key="3">
    <source>
        <dbReference type="Proteomes" id="UP000657372"/>
    </source>
</evidence>
<organism evidence="2 3">
    <name type="scientific">Herminiimonas contaminans</name>
    <dbReference type="NCBI Taxonomy" id="1111140"/>
    <lineage>
        <taxon>Bacteria</taxon>
        <taxon>Pseudomonadati</taxon>
        <taxon>Pseudomonadota</taxon>
        <taxon>Betaproteobacteria</taxon>
        <taxon>Burkholderiales</taxon>
        <taxon>Oxalobacteraceae</taxon>
        <taxon>Herminiimonas</taxon>
    </lineage>
</organism>
<sequence>MNTEKNTGGSKLKILVSALFTLALTGCAAPYSEFYRDSTGGVGVVNNPRFVPYNGDPVVQRGGVPLEDLVRMRENGFDKIGESSFNAGKVNENGAVVQAKKVNAAVVLLYSRYTNTVSGAMPMVTPTTSTSNTYVNGNSYGRPFSGVAQTTTYGTQTTYVPYSVDRSDHLAVYYSKTKPPRLGIYVDEIKGEMRREIGTNKGVMISAVVKDSPAFYSDIFKGDILTAINQSPIYSAQQFMDIARAQTGEKISMELLREGKIITKNVALK</sequence>
<gene>
    <name evidence="2" type="ORF">IXC47_05980</name>
</gene>
<dbReference type="EMBL" id="JADOEL010000003">
    <property type="protein sequence ID" value="MBF8177224.1"/>
    <property type="molecule type" value="Genomic_DNA"/>
</dbReference>
<accession>A0ABS0ET54</accession>
<dbReference type="SUPFAM" id="SSF50156">
    <property type="entry name" value="PDZ domain-like"/>
    <property type="match status" value="1"/>
</dbReference>
<keyword evidence="3" id="KW-1185">Reference proteome</keyword>
<protein>
    <submittedName>
        <fullName evidence="2">PDZ domain-containing protein</fullName>
    </submittedName>
</protein>
<dbReference type="InterPro" id="IPR036034">
    <property type="entry name" value="PDZ_sf"/>
</dbReference>
<evidence type="ECO:0000259" key="1">
    <source>
        <dbReference type="PROSITE" id="PS50106"/>
    </source>
</evidence>
<dbReference type="InterPro" id="IPR001478">
    <property type="entry name" value="PDZ"/>
</dbReference>
<dbReference type="Pfam" id="PF13180">
    <property type="entry name" value="PDZ_2"/>
    <property type="match status" value="1"/>
</dbReference>
<feature type="domain" description="PDZ" evidence="1">
    <location>
        <begin position="171"/>
        <end position="233"/>
    </location>
</feature>
<evidence type="ECO:0000313" key="2">
    <source>
        <dbReference type="EMBL" id="MBF8177224.1"/>
    </source>
</evidence>
<reference evidence="2 3" key="1">
    <citation type="submission" date="2020-11" db="EMBL/GenBank/DDBJ databases">
        <title>WGS of Herminiimonas contaminans strain Marseille-Q4544 isolated from planarians Schmidtea mediterranea.</title>
        <authorList>
            <person name="Kangale L."/>
        </authorList>
    </citation>
    <scope>NUCLEOTIDE SEQUENCE [LARGE SCALE GENOMIC DNA]</scope>
    <source>
        <strain evidence="2 3">Marseille-Q4544</strain>
    </source>
</reference>
<dbReference type="Proteomes" id="UP000657372">
    <property type="component" value="Unassembled WGS sequence"/>
</dbReference>
<proteinExistence type="predicted"/>
<dbReference type="SMART" id="SM00228">
    <property type="entry name" value="PDZ"/>
    <property type="match status" value="1"/>
</dbReference>
<dbReference type="PROSITE" id="PS51257">
    <property type="entry name" value="PROKAR_LIPOPROTEIN"/>
    <property type="match status" value="1"/>
</dbReference>
<dbReference type="RefSeq" id="WP_195874979.1">
    <property type="nucleotide sequence ID" value="NZ_JADOEL010000003.1"/>
</dbReference>
<dbReference type="PROSITE" id="PS50106">
    <property type="entry name" value="PDZ"/>
    <property type="match status" value="1"/>
</dbReference>